<sequence>MAEYKIRVTKWCKPKEVLFEYDSPITPVKGDVIWYRDKAYSVGLVSYILTTSVRHDSETNYLSYIEVQVIR</sequence>
<proteinExistence type="predicted"/>
<accession>A0A2R2YAN0</accession>
<gene>
    <name evidence="1" type="ORF">PPSC2_71</name>
</gene>
<name>A0A2R2YAN0_9CAUD</name>
<reference evidence="1 2" key="1">
    <citation type="journal article" date="2018" name="Arch. Virol.">
        <title>Genomic characterization and phylogenetic analysis of the novel Pseudomonas phage PPSC2.</title>
        <authorList>
            <person name="Wu X."/>
            <person name="Wu Y."/>
            <person name="Tang Y."/>
            <person name="Gan B."/>
        </authorList>
    </citation>
    <scope>NUCLEOTIDE SEQUENCE [LARGE SCALE GENOMIC DNA]</scope>
</reference>
<keyword evidence="2" id="KW-1185">Reference proteome</keyword>
<organism evidence="1 2">
    <name type="scientific">Pseudomonas phage PPSC2</name>
    <dbReference type="NCBI Taxonomy" id="2041350"/>
    <lineage>
        <taxon>Viruses</taxon>
        <taxon>Duplodnaviria</taxon>
        <taxon>Heunggongvirae</taxon>
        <taxon>Uroviricota</taxon>
        <taxon>Caudoviricetes</taxon>
        <taxon>Vandenendeviridae</taxon>
        <taxon>Gorskivirinae</taxon>
        <taxon>Shenlongvirus</taxon>
        <taxon>Shenlongvirus PPSC2</taxon>
    </lineage>
</organism>
<protein>
    <submittedName>
        <fullName evidence="1">Uncharacterized protein</fullName>
    </submittedName>
</protein>
<evidence type="ECO:0000313" key="1">
    <source>
        <dbReference type="EMBL" id="ATN92834.1"/>
    </source>
</evidence>
<dbReference type="Proteomes" id="UP000244827">
    <property type="component" value="Segment"/>
</dbReference>
<dbReference type="EMBL" id="MF893340">
    <property type="protein sequence ID" value="ATN92834.1"/>
    <property type="molecule type" value="Genomic_DNA"/>
</dbReference>
<evidence type="ECO:0000313" key="2">
    <source>
        <dbReference type="Proteomes" id="UP000244827"/>
    </source>
</evidence>